<reference evidence="2" key="1">
    <citation type="journal article" date="2018" name="BMC Genomics">
        <title>Genomic insights into host adaptation between the wheat stripe rust pathogen (Puccinia striiformis f. sp. tritici) and the barley stripe rust pathogen (Puccinia striiformis f. sp. hordei).</title>
        <authorList>
            <person name="Xia C."/>
            <person name="Wang M."/>
            <person name="Yin C."/>
            <person name="Cornejo O.E."/>
            <person name="Hulbert S.H."/>
            <person name="Chen X."/>
        </authorList>
    </citation>
    <scope>NUCLEOTIDE SEQUENCE [LARGE SCALE GENOMIC DNA]</scope>
    <source>
        <strain evidence="2">93-210</strain>
    </source>
</reference>
<sequence>MITELSACRVIPDHNNVHHVIKKHHHKPGKSETPRYVFAHVVQGILNFMKPKIGLQTVESSNLTNKKQLPFIYEIAEMSLFHYLLTWSVMAILGLRRTSFDSLSNLHLGRLKLSIEVNHLPCCAGIDPKMVPLVDGMLSWDAWCPVSLSQDHRYRDNLAVGNSPYAADSWFVVEKLLDLLLLKPDFIKILSWNDYVGRPPSANLPVEGISSEEYANDMPHEPLLDLMSYFNKSAEVVRLTSSDGTSQDPVRLSKGDEMLDPFWGTVTNNITLLTQFKGLRGASATEDKTYIAILVSSKTNLRLIKIESRHKSYYIEVEEYETCELKDVILLILIPFPVGDNQSLKLYDQDQSPLGCLVGHPITLNLKFMTSTIGPDSCDSDRLN</sequence>
<organism evidence="1 2">
    <name type="scientific">Puccinia striiformis f. sp. tritici</name>
    <dbReference type="NCBI Taxonomy" id="168172"/>
    <lineage>
        <taxon>Eukaryota</taxon>
        <taxon>Fungi</taxon>
        <taxon>Dikarya</taxon>
        <taxon>Basidiomycota</taxon>
        <taxon>Pucciniomycotina</taxon>
        <taxon>Pucciniomycetes</taxon>
        <taxon>Pucciniales</taxon>
        <taxon>Pucciniaceae</taxon>
        <taxon>Puccinia</taxon>
    </lineage>
</organism>
<comment type="caution">
    <text evidence="1">The sequence shown here is derived from an EMBL/GenBank/DDBJ whole genome shotgun (WGS) entry which is preliminary data.</text>
</comment>
<evidence type="ECO:0000313" key="2">
    <source>
        <dbReference type="Proteomes" id="UP001060170"/>
    </source>
</evidence>
<protein>
    <submittedName>
        <fullName evidence="1">Uncharacterized protein</fullName>
    </submittedName>
</protein>
<keyword evidence="2" id="KW-1185">Reference proteome</keyword>
<evidence type="ECO:0000313" key="1">
    <source>
        <dbReference type="EMBL" id="KAI7949121.1"/>
    </source>
</evidence>
<gene>
    <name evidence="1" type="ORF">MJO28_007942</name>
</gene>
<accession>A0ACC0EAR8</accession>
<proteinExistence type="predicted"/>
<dbReference type="EMBL" id="CM045872">
    <property type="protein sequence ID" value="KAI7949121.1"/>
    <property type="molecule type" value="Genomic_DNA"/>
</dbReference>
<reference evidence="1 2" key="3">
    <citation type="journal article" date="2022" name="Microbiol. Spectr.">
        <title>Folding features and dynamics of 3D genome architecture in plant fungal pathogens.</title>
        <authorList>
            <person name="Xia C."/>
        </authorList>
    </citation>
    <scope>NUCLEOTIDE SEQUENCE [LARGE SCALE GENOMIC DNA]</scope>
    <source>
        <strain evidence="1 2">93-210</strain>
    </source>
</reference>
<dbReference type="Proteomes" id="UP001060170">
    <property type="component" value="Chromosome 8"/>
</dbReference>
<reference evidence="2" key="2">
    <citation type="journal article" date="2018" name="Mol. Plant Microbe Interact.">
        <title>Genome sequence resources for the wheat stripe rust pathogen (Puccinia striiformis f. sp. tritici) and the barley stripe rust pathogen (Puccinia striiformis f. sp. hordei).</title>
        <authorList>
            <person name="Xia C."/>
            <person name="Wang M."/>
            <person name="Yin C."/>
            <person name="Cornejo O.E."/>
            <person name="Hulbert S.H."/>
            <person name="Chen X."/>
        </authorList>
    </citation>
    <scope>NUCLEOTIDE SEQUENCE [LARGE SCALE GENOMIC DNA]</scope>
    <source>
        <strain evidence="2">93-210</strain>
    </source>
</reference>
<name>A0ACC0EAR8_9BASI</name>